<feature type="coiled-coil region" evidence="1">
    <location>
        <begin position="46"/>
        <end position="80"/>
    </location>
</feature>
<dbReference type="AlphaFoldDB" id="A0A1H4PCR9"/>
<accession>A0A1H4PCR9</accession>
<sequence length="88" mass="9125">MDAAMVTAIAALIGGPVAAAAAMYGSRGANRAAREGTAVTGFSTLTNELQEERKELRADLATVRAELAAERAENARLRLLVEQLGGTP</sequence>
<proteinExistence type="predicted"/>
<keyword evidence="1" id="KW-0175">Coiled coil</keyword>
<dbReference type="STRING" id="67331.SAMN04490357_1057"/>
<dbReference type="Proteomes" id="UP000182375">
    <property type="component" value="Unassembled WGS sequence"/>
</dbReference>
<protein>
    <submittedName>
        <fullName evidence="2">Uncharacterized protein</fullName>
    </submittedName>
</protein>
<dbReference type="EMBL" id="FNTD01000004">
    <property type="protein sequence ID" value="SEC05191.1"/>
    <property type="molecule type" value="Genomic_DNA"/>
</dbReference>
<organism evidence="2 3">
    <name type="scientific">Streptomyces misionensis</name>
    <dbReference type="NCBI Taxonomy" id="67331"/>
    <lineage>
        <taxon>Bacteria</taxon>
        <taxon>Bacillati</taxon>
        <taxon>Actinomycetota</taxon>
        <taxon>Actinomycetes</taxon>
        <taxon>Kitasatosporales</taxon>
        <taxon>Streptomycetaceae</taxon>
        <taxon>Streptomyces</taxon>
    </lineage>
</organism>
<evidence type="ECO:0000313" key="3">
    <source>
        <dbReference type="Proteomes" id="UP000182375"/>
    </source>
</evidence>
<dbReference type="GeneID" id="95510295"/>
<evidence type="ECO:0000313" key="2">
    <source>
        <dbReference type="EMBL" id="SEC05191.1"/>
    </source>
</evidence>
<evidence type="ECO:0000256" key="1">
    <source>
        <dbReference type="SAM" id="Coils"/>
    </source>
</evidence>
<name>A0A1H4PCR9_9ACTN</name>
<reference evidence="2 3" key="1">
    <citation type="submission" date="2016-10" db="EMBL/GenBank/DDBJ databases">
        <authorList>
            <person name="de Groot N.N."/>
        </authorList>
    </citation>
    <scope>NUCLEOTIDE SEQUENCE [LARGE SCALE GENOMIC DNA]</scope>
    <source>
        <strain evidence="2 3">DSM 40306</strain>
    </source>
</reference>
<dbReference type="RefSeq" id="WP_070024611.1">
    <property type="nucleotide sequence ID" value="NZ_FNTD01000004.1"/>
</dbReference>
<gene>
    <name evidence="2" type="ORF">SAMN04490357_1057</name>
</gene>